<dbReference type="EMBL" id="VNHK01000022">
    <property type="protein sequence ID" value="TYO84193.1"/>
    <property type="molecule type" value="Genomic_DNA"/>
</dbReference>
<comment type="caution">
    <text evidence="2">The sequence shown here is derived from an EMBL/GenBank/DDBJ whole genome shotgun (WGS) entry which is preliminary data.</text>
</comment>
<name>A0ABY3NAU6_ELIMR</name>
<evidence type="ECO:0000313" key="2">
    <source>
        <dbReference type="EMBL" id="TYO84193.1"/>
    </source>
</evidence>
<dbReference type="Proteomes" id="UP000324513">
    <property type="component" value="Unassembled WGS sequence"/>
</dbReference>
<feature type="coiled-coil region" evidence="1">
    <location>
        <begin position="161"/>
        <end position="196"/>
    </location>
</feature>
<evidence type="ECO:0000313" key="3">
    <source>
        <dbReference type="Proteomes" id="UP000324513"/>
    </source>
</evidence>
<protein>
    <recommendedName>
        <fullName evidence="4">DNA methylase</fullName>
    </recommendedName>
</protein>
<keyword evidence="3" id="KW-1185">Reference proteome</keyword>
<proteinExistence type="predicted"/>
<organism evidence="2 3">
    <name type="scientific">Elizabethkingia miricola</name>
    <name type="common">Chryseobacterium miricola</name>
    <dbReference type="NCBI Taxonomy" id="172045"/>
    <lineage>
        <taxon>Bacteria</taxon>
        <taxon>Pseudomonadati</taxon>
        <taxon>Bacteroidota</taxon>
        <taxon>Flavobacteriia</taxon>
        <taxon>Flavobacteriales</taxon>
        <taxon>Weeksellaceae</taxon>
        <taxon>Elizabethkingia</taxon>
    </lineage>
</organism>
<gene>
    <name evidence="2" type="ORF">LX74_03992</name>
</gene>
<keyword evidence="1" id="KW-0175">Coiled coil</keyword>
<evidence type="ECO:0000256" key="1">
    <source>
        <dbReference type="SAM" id="Coils"/>
    </source>
</evidence>
<evidence type="ECO:0008006" key="4">
    <source>
        <dbReference type="Google" id="ProtNLM"/>
    </source>
</evidence>
<reference evidence="2 3" key="1">
    <citation type="submission" date="2019-07" db="EMBL/GenBank/DDBJ databases">
        <title>Genomic Encyclopedia of Archaeal and Bacterial Type Strains, Phase II (KMG-II): from individual species to whole genera.</title>
        <authorList>
            <person name="Goeker M."/>
        </authorList>
    </citation>
    <scope>NUCLEOTIDE SEQUENCE [LARGE SCALE GENOMIC DNA]</scope>
    <source>
        <strain evidence="2 3">DSM 14571</strain>
    </source>
</reference>
<sequence length="243" mass="27781">MKTMKIKQAETRVVKRSQITFASYNPRVITDSARKKLKANLKKYGLLGGIVWNEKTGNLVAGHQKLSIIDEANKYNPETKENDYEIRVEVVQMEQKQEIEQNIFMNNPSAQGEYDNDMLAQLLKDIDVDAAGLDVSDLNVIVADAPVFDVADFNQTVKGDFDKLEQKTEEEKQVEKEEKKQAIKEAKAQTKEKIRDEVDGDPWVTVSFTNFQNKAFFMELLGYPTEDRIIKGEPLSDMIEQLQ</sequence>
<accession>A0ABY3NAU6</accession>